<comment type="caution">
    <text evidence="1">The sequence shown here is derived from an EMBL/GenBank/DDBJ whole genome shotgun (WGS) entry which is preliminary data.</text>
</comment>
<dbReference type="Proteomes" id="UP000026922">
    <property type="component" value="Unassembled WGS sequence"/>
</dbReference>
<accession>A0A061JFL5</accession>
<proteinExistence type="predicted"/>
<protein>
    <submittedName>
        <fullName evidence="1">Uncharacterized protein</fullName>
    </submittedName>
</protein>
<dbReference type="AlphaFoldDB" id="A0A061JFL5"/>
<reference evidence="1 2" key="1">
    <citation type="journal article" date="2013" name="Genome Announc.">
        <title>Draft Genome Sequence of Holospora undulata Strain HU1, a Micronucleus-Specific Symbiont of the Ciliate Paramecium caudatum.</title>
        <authorList>
            <person name="Dohra H."/>
            <person name="Suzuki H."/>
            <person name="Suzuki T."/>
            <person name="Tanaka K."/>
            <person name="Fujishima M."/>
        </authorList>
    </citation>
    <scope>NUCLEOTIDE SEQUENCE [LARGE SCALE GENOMIC DNA]</scope>
    <source>
        <strain evidence="1 2">HU1</strain>
    </source>
</reference>
<evidence type="ECO:0000313" key="1">
    <source>
        <dbReference type="EMBL" id="ETZ04340.1"/>
    </source>
</evidence>
<organism evidence="1 2">
    <name type="scientific">Holospora undulata HU1</name>
    <dbReference type="NCBI Taxonomy" id="1321371"/>
    <lineage>
        <taxon>Bacteria</taxon>
        <taxon>Pseudomonadati</taxon>
        <taxon>Pseudomonadota</taxon>
        <taxon>Alphaproteobacteria</taxon>
        <taxon>Holosporales</taxon>
        <taxon>Holosporaceae</taxon>
        <taxon>Holospora</taxon>
    </lineage>
</organism>
<sequence precursor="true">MESSFNCPSKKKYGMFTYVMRLAHVKKIKVMIRLYDEKILRSYLFMLNCITE</sequence>
<keyword evidence="2" id="KW-1185">Reference proteome</keyword>
<evidence type="ECO:0000313" key="2">
    <source>
        <dbReference type="Proteomes" id="UP000026922"/>
    </source>
</evidence>
<name>A0A061JFL5_9PROT</name>
<gene>
    <name evidence="1" type="ORF">K737_301177</name>
</gene>
<dbReference type="EMBL" id="ARPM03000202">
    <property type="protein sequence ID" value="ETZ04340.1"/>
    <property type="molecule type" value="Genomic_DNA"/>
</dbReference>